<evidence type="ECO:0000313" key="3">
    <source>
        <dbReference type="Proteomes" id="UP001164965"/>
    </source>
</evidence>
<feature type="compositionally biased region" description="Basic and acidic residues" evidence="1">
    <location>
        <begin position="98"/>
        <end position="107"/>
    </location>
</feature>
<feature type="region of interest" description="Disordered" evidence="1">
    <location>
        <begin position="81"/>
        <end position="107"/>
    </location>
</feature>
<proteinExistence type="predicted"/>
<name>A0ABY6P616_9NOCA</name>
<evidence type="ECO:0000313" key="2">
    <source>
        <dbReference type="EMBL" id="UZJ26958.1"/>
    </source>
</evidence>
<evidence type="ECO:0008006" key="4">
    <source>
        <dbReference type="Google" id="ProtNLM"/>
    </source>
</evidence>
<protein>
    <recommendedName>
        <fullName evidence="4">Excreted virulence factor EspC (Type VII ESX diderm)</fullName>
    </recommendedName>
</protein>
<dbReference type="EMBL" id="CP110617">
    <property type="protein sequence ID" value="UZJ26958.1"/>
    <property type="molecule type" value="Genomic_DNA"/>
</dbReference>
<geneLocation type="plasmid" evidence="2 3">
    <name>unnamed2</name>
</geneLocation>
<organism evidence="2 3">
    <name type="scientific">Rhodococcus antarcticus</name>
    <dbReference type="NCBI Taxonomy" id="2987751"/>
    <lineage>
        <taxon>Bacteria</taxon>
        <taxon>Bacillati</taxon>
        <taxon>Actinomycetota</taxon>
        <taxon>Actinomycetes</taxon>
        <taxon>Mycobacteriales</taxon>
        <taxon>Nocardiaceae</taxon>
        <taxon>Rhodococcus</taxon>
    </lineage>
</organism>
<accession>A0ABY6P616</accession>
<keyword evidence="2" id="KW-0614">Plasmid</keyword>
<keyword evidence="3" id="KW-1185">Reference proteome</keyword>
<sequence>MTQTEQQTTGKAAAAAAAKKMLVVRIALVTTLGDAIGNYRRAGDAVATAKSAQETAARTARAAAMAGGWTAAELPDAGLVVPAEPRRRNSPSSAESTVVEHDLGSQE</sequence>
<dbReference type="Proteomes" id="UP001164965">
    <property type="component" value="Plasmid unnamed2"/>
</dbReference>
<evidence type="ECO:0000256" key="1">
    <source>
        <dbReference type="SAM" id="MobiDB-lite"/>
    </source>
</evidence>
<dbReference type="RefSeq" id="WP_265385062.1">
    <property type="nucleotide sequence ID" value="NZ_CP110617.1"/>
</dbReference>
<gene>
    <name evidence="2" type="ORF">RHODO2019_18910</name>
</gene>
<reference evidence="2" key="1">
    <citation type="submission" date="2022-10" db="EMBL/GenBank/DDBJ databases">
        <title>Rhodococcus sp.75.</title>
        <authorList>
            <person name="Sun M."/>
        </authorList>
    </citation>
    <scope>NUCLEOTIDE SEQUENCE</scope>
    <source>
        <strain evidence="2">75</strain>
        <plasmid evidence="2">unnamed2</plasmid>
    </source>
</reference>